<name>A0A3G5AG58_9VIRU</name>
<evidence type="ECO:0000313" key="1">
    <source>
        <dbReference type="EMBL" id="AYV86152.1"/>
    </source>
</evidence>
<proteinExistence type="predicted"/>
<reference evidence="1" key="1">
    <citation type="submission" date="2018-10" db="EMBL/GenBank/DDBJ databases">
        <title>Hidden diversity of soil giant viruses.</title>
        <authorList>
            <person name="Schulz F."/>
            <person name="Alteio L."/>
            <person name="Goudeau D."/>
            <person name="Ryan E.M."/>
            <person name="Malmstrom R.R."/>
            <person name="Blanchard J."/>
            <person name="Woyke T."/>
        </authorList>
    </citation>
    <scope>NUCLEOTIDE SEQUENCE</scope>
    <source>
        <strain evidence="1">SMV1</strain>
    </source>
</reference>
<protein>
    <submittedName>
        <fullName evidence="1">Uncharacterized protein</fullName>
    </submittedName>
</protein>
<sequence>MANQGNFVLLPTTPNLYAGPSSLLRDVAAVNNTFSGGQSVAPVDQVQPSSLLQPIQSPASFSVPQLQPLSSGISISQSPNIDTKLFNDTKNTLLLNLESIRGDLKEIEGIYDRLVNPEQVATALQAVDQLRQSTFTIKIVLEGFLRERVRENEDFLTKLK</sequence>
<organism evidence="1">
    <name type="scientific">Solumvirus sp</name>
    <dbReference type="NCBI Taxonomy" id="2487773"/>
    <lineage>
        <taxon>Viruses</taxon>
        <taxon>Pithoviruses</taxon>
    </lineage>
</organism>
<accession>A0A3G5AG58</accession>
<gene>
    <name evidence="1" type="ORF">Solumvirus1_27</name>
</gene>
<dbReference type="EMBL" id="MK072498">
    <property type="protein sequence ID" value="AYV86152.1"/>
    <property type="molecule type" value="Genomic_DNA"/>
</dbReference>